<dbReference type="Pfam" id="PF01850">
    <property type="entry name" value="PIN"/>
    <property type="match status" value="1"/>
</dbReference>
<name>A0ABM8UJN8_9BACT</name>
<dbReference type="InterPro" id="IPR002716">
    <property type="entry name" value="PIN_dom"/>
</dbReference>
<protein>
    <recommendedName>
        <fullName evidence="1">PIN domain-containing protein</fullName>
    </recommendedName>
</protein>
<dbReference type="InterPro" id="IPR052919">
    <property type="entry name" value="TA_system_RNase"/>
</dbReference>
<reference evidence="2 3" key="1">
    <citation type="submission" date="2021-04" db="EMBL/GenBank/DDBJ databases">
        <authorList>
            <person name="Rodrigo-Torres L."/>
            <person name="Arahal R. D."/>
            <person name="Lucena T."/>
        </authorList>
    </citation>
    <scope>NUCLEOTIDE SEQUENCE [LARGE SCALE GENOMIC DNA]</scope>
    <source>
        <strain evidence="2 3">CECT 9623</strain>
    </source>
</reference>
<dbReference type="PANTHER" id="PTHR36173:SF2">
    <property type="entry name" value="RIBONUCLEASE VAPC16"/>
    <property type="match status" value="1"/>
</dbReference>
<organism evidence="2 3">
    <name type="scientific">Dyadobacter linearis</name>
    <dbReference type="NCBI Taxonomy" id="2823330"/>
    <lineage>
        <taxon>Bacteria</taxon>
        <taxon>Pseudomonadati</taxon>
        <taxon>Bacteroidota</taxon>
        <taxon>Cytophagia</taxon>
        <taxon>Cytophagales</taxon>
        <taxon>Spirosomataceae</taxon>
        <taxon>Dyadobacter</taxon>
    </lineage>
</organism>
<gene>
    <name evidence="2" type="ORF">DYBT9623_00444</name>
</gene>
<sequence>MNYLLDTHTIIWALTAPEKLSKTASRILSDSNNNIFVSAISFWEISLKFSLGKLTISNYRPELFPQACLATGFQIIDLQYVTASTYHNLSPIHHKDPFDRMLIWQAISSQYTLVTGDNSIHAYAAEGLRVSW</sequence>
<feature type="domain" description="PIN" evidence="1">
    <location>
        <begin position="3"/>
        <end position="124"/>
    </location>
</feature>
<dbReference type="CDD" id="cd09872">
    <property type="entry name" value="PIN_Sll0205-like"/>
    <property type="match status" value="1"/>
</dbReference>
<dbReference type="SUPFAM" id="SSF88723">
    <property type="entry name" value="PIN domain-like"/>
    <property type="match status" value="1"/>
</dbReference>
<evidence type="ECO:0000313" key="2">
    <source>
        <dbReference type="EMBL" id="CAG5067722.1"/>
    </source>
</evidence>
<dbReference type="Proteomes" id="UP000679725">
    <property type="component" value="Unassembled WGS sequence"/>
</dbReference>
<dbReference type="InterPro" id="IPR029060">
    <property type="entry name" value="PIN-like_dom_sf"/>
</dbReference>
<dbReference type="RefSeq" id="WP_215231871.1">
    <property type="nucleotide sequence ID" value="NZ_CAJRAU010000001.1"/>
</dbReference>
<accession>A0ABM8UJN8</accession>
<comment type="caution">
    <text evidence="2">The sequence shown here is derived from an EMBL/GenBank/DDBJ whole genome shotgun (WGS) entry which is preliminary data.</text>
</comment>
<dbReference type="PANTHER" id="PTHR36173">
    <property type="entry name" value="RIBONUCLEASE VAPC16-RELATED"/>
    <property type="match status" value="1"/>
</dbReference>
<proteinExistence type="predicted"/>
<dbReference type="EMBL" id="CAJRAU010000001">
    <property type="protein sequence ID" value="CAG5067722.1"/>
    <property type="molecule type" value="Genomic_DNA"/>
</dbReference>
<dbReference type="Gene3D" id="3.40.50.1010">
    <property type="entry name" value="5'-nuclease"/>
    <property type="match status" value="1"/>
</dbReference>
<evidence type="ECO:0000313" key="3">
    <source>
        <dbReference type="Proteomes" id="UP000679725"/>
    </source>
</evidence>
<dbReference type="InterPro" id="IPR041705">
    <property type="entry name" value="PIN_Sll0205"/>
</dbReference>
<evidence type="ECO:0000259" key="1">
    <source>
        <dbReference type="Pfam" id="PF01850"/>
    </source>
</evidence>
<keyword evidence="3" id="KW-1185">Reference proteome</keyword>